<protein>
    <submittedName>
        <fullName evidence="2">Glycosyl transferase family 2</fullName>
    </submittedName>
</protein>
<proteinExistence type="predicted"/>
<dbReference type="Gene3D" id="3.90.550.10">
    <property type="entry name" value="Spore Coat Polysaccharide Biosynthesis Protein SpsA, Chain A"/>
    <property type="match status" value="1"/>
</dbReference>
<dbReference type="PANTHER" id="PTHR43179:SF7">
    <property type="entry name" value="RHAMNOSYLTRANSFERASE WBBL"/>
    <property type="match status" value="1"/>
</dbReference>
<dbReference type="AlphaFoldDB" id="A0A2M8GM96"/>
<reference evidence="3" key="1">
    <citation type="submission" date="2017-09" db="EMBL/GenBank/DDBJ databases">
        <title>Depth-based differentiation of microbial function through sediment-hosted aquifers and enrichment of novel symbionts in the deep terrestrial subsurface.</title>
        <authorList>
            <person name="Probst A.J."/>
            <person name="Ladd B."/>
            <person name="Jarett J.K."/>
            <person name="Geller-Mcgrath D.E."/>
            <person name="Sieber C.M.K."/>
            <person name="Emerson J.B."/>
            <person name="Anantharaman K."/>
            <person name="Thomas B.C."/>
            <person name="Malmstrom R."/>
            <person name="Stieglmeier M."/>
            <person name="Klingl A."/>
            <person name="Woyke T."/>
            <person name="Ryan C.M."/>
            <person name="Banfield J.F."/>
        </authorList>
    </citation>
    <scope>NUCLEOTIDE SEQUENCE [LARGE SCALE GENOMIC DNA]</scope>
</reference>
<organism evidence="2 3">
    <name type="scientific">Candidatus Roizmanbacteria bacterium CG_4_8_14_3_um_filter_36_10</name>
    <dbReference type="NCBI Taxonomy" id="1974834"/>
    <lineage>
        <taxon>Bacteria</taxon>
        <taxon>Candidatus Roizmaniibacteriota</taxon>
    </lineage>
</organism>
<dbReference type="Proteomes" id="UP000229370">
    <property type="component" value="Unassembled WGS sequence"/>
</dbReference>
<name>A0A2M8GM96_9BACT</name>
<sequence>MVDLSIIIVSFNTRDVTKKCLDSVFSSFKKNKGISWEIIVVDNGSSDGSVKLLKSYQKIRLILNKKNTGFGRPNNQGLRISHGKNILYLNSDVILKRVNFEKLLTYLDANPQVAGLTVRVVLSSGGIDPASHRGFPTPWNAFCYYFELEKYLGCLPWIGKYFGGYHLTYLDLNSVHEIDCPTAAFFLVRSKILKKINGFDENYFLYGEDVDLAFRIKKLAYKIIYYPLYEVIHLKSVSGLKKKTFKVKSKTRGYFYDSMKIFYNKYYLRKYPWFIKKLVFFFIDLKKKIHENRY</sequence>
<dbReference type="GO" id="GO:0016740">
    <property type="term" value="F:transferase activity"/>
    <property type="evidence" value="ECO:0007669"/>
    <property type="project" value="UniProtKB-KW"/>
</dbReference>
<accession>A0A2M8GM96</accession>
<dbReference type="InterPro" id="IPR029044">
    <property type="entry name" value="Nucleotide-diphossugar_trans"/>
</dbReference>
<dbReference type="Pfam" id="PF00535">
    <property type="entry name" value="Glycos_transf_2"/>
    <property type="match status" value="1"/>
</dbReference>
<dbReference type="EMBL" id="PFQK01000055">
    <property type="protein sequence ID" value="PJC81675.1"/>
    <property type="molecule type" value="Genomic_DNA"/>
</dbReference>
<gene>
    <name evidence="2" type="ORF">CO007_03235</name>
</gene>
<dbReference type="CDD" id="cd04186">
    <property type="entry name" value="GT_2_like_c"/>
    <property type="match status" value="1"/>
</dbReference>
<dbReference type="SUPFAM" id="SSF53448">
    <property type="entry name" value="Nucleotide-diphospho-sugar transferases"/>
    <property type="match status" value="1"/>
</dbReference>
<dbReference type="InterPro" id="IPR001173">
    <property type="entry name" value="Glyco_trans_2-like"/>
</dbReference>
<keyword evidence="2" id="KW-0808">Transferase</keyword>
<evidence type="ECO:0000313" key="2">
    <source>
        <dbReference type="EMBL" id="PJC81675.1"/>
    </source>
</evidence>
<evidence type="ECO:0000259" key="1">
    <source>
        <dbReference type="Pfam" id="PF00535"/>
    </source>
</evidence>
<comment type="caution">
    <text evidence="2">The sequence shown here is derived from an EMBL/GenBank/DDBJ whole genome shotgun (WGS) entry which is preliminary data.</text>
</comment>
<evidence type="ECO:0000313" key="3">
    <source>
        <dbReference type="Proteomes" id="UP000229370"/>
    </source>
</evidence>
<dbReference type="PANTHER" id="PTHR43179">
    <property type="entry name" value="RHAMNOSYLTRANSFERASE WBBL"/>
    <property type="match status" value="1"/>
</dbReference>
<feature type="domain" description="Glycosyltransferase 2-like" evidence="1">
    <location>
        <begin position="5"/>
        <end position="150"/>
    </location>
</feature>